<organism evidence="1 2">
    <name type="scientific">Tsukamurella pulmonis</name>
    <dbReference type="NCBI Taxonomy" id="47312"/>
    <lineage>
        <taxon>Bacteria</taxon>
        <taxon>Bacillati</taxon>
        <taxon>Actinomycetota</taxon>
        <taxon>Actinomycetes</taxon>
        <taxon>Mycobacteriales</taxon>
        <taxon>Tsukamurellaceae</taxon>
        <taxon>Tsukamurella</taxon>
    </lineage>
</organism>
<dbReference type="AlphaFoldDB" id="A0A1H1G521"/>
<dbReference type="EMBL" id="FNLF01000002">
    <property type="protein sequence ID" value="SDR08169.1"/>
    <property type="molecule type" value="Genomic_DNA"/>
</dbReference>
<name>A0A1H1G521_9ACTN</name>
<gene>
    <name evidence="1" type="ORF">SAMN04489765_3106</name>
</gene>
<accession>A0A1H1G521</accession>
<evidence type="ECO:0000313" key="2">
    <source>
        <dbReference type="Proteomes" id="UP000183053"/>
    </source>
</evidence>
<reference evidence="2" key="1">
    <citation type="submission" date="2016-10" db="EMBL/GenBank/DDBJ databases">
        <authorList>
            <person name="Varghese N."/>
            <person name="Submissions S."/>
        </authorList>
    </citation>
    <scope>NUCLEOTIDE SEQUENCE [LARGE SCALE GENOMIC DNA]</scope>
    <source>
        <strain evidence="2">DSM 44142</strain>
    </source>
</reference>
<sequence length="118" mass="12569">MNSLTSVIVLGQAESVKAIQTAQDYPATEFGIRSSAAIRGQLPSGFRGHTYGTAQCPMPGFPKIAEGTWAAYFLGEADKRLQVVGAVALDKADVDQYLANPRVVTPKMQKLLTDIGGK</sequence>
<keyword evidence="2" id="KW-1185">Reference proteome</keyword>
<proteinExistence type="predicted"/>
<dbReference type="Proteomes" id="UP000183053">
    <property type="component" value="Unassembled WGS sequence"/>
</dbReference>
<evidence type="ECO:0000313" key="1">
    <source>
        <dbReference type="EMBL" id="SDR08169.1"/>
    </source>
</evidence>
<protein>
    <submittedName>
        <fullName evidence="1">Uncharacterized protein</fullName>
    </submittedName>
</protein>